<organism evidence="2 3">
    <name type="scientific">Phlyctema vagabunda</name>
    <dbReference type="NCBI Taxonomy" id="108571"/>
    <lineage>
        <taxon>Eukaryota</taxon>
        <taxon>Fungi</taxon>
        <taxon>Dikarya</taxon>
        <taxon>Ascomycota</taxon>
        <taxon>Pezizomycotina</taxon>
        <taxon>Leotiomycetes</taxon>
        <taxon>Helotiales</taxon>
        <taxon>Dermateaceae</taxon>
        <taxon>Phlyctema</taxon>
    </lineage>
</organism>
<evidence type="ECO:0000313" key="2">
    <source>
        <dbReference type="EMBL" id="KAL3420284.1"/>
    </source>
</evidence>
<evidence type="ECO:0000313" key="3">
    <source>
        <dbReference type="Proteomes" id="UP001629113"/>
    </source>
</evidence>
<dbReference type="Proteomes" id="UP001629113">
    <property type="component" value="Unassembled WGS sequence"/>
</dbReference>
<gene>
    <name evidence="2" type="ORF">PVAG01_08783</name>
</gene>
<evidence type="ECO:0000256" key="1">
    <source>
        <dbReference type="SAM" id="SignalP"/>
    </source>
</evidence>
<dbReference type="InterPro" id="IPR038656">
    <property type="entry name" value="Peptidase_G1_sf"/>
</dbReference>
<sequence>MRSIKFFALLLFLAHKVLSLPAHSGSTVASARVFNYFKFSAGLNHTFTRLKSTMVVPNLPTGPNGLQSIWPGLQSPGQEMVFQNVVANQKAGVWGFWIMECCIPNHSFTPYVPVYPGDSITTEFARQASGNWTDSWILERGTQGVLAGAEIGQGNITDVAFPAFRRLNEAFFTVELGSGAHWEFGQMVWKDILMKTDRNDFAWCKQ</sequence>
<comment type="caution">
    <text evidence="2">The sequence shown here is derived from an EMBL/GenBank/DDBJ whole genome shotgun (WGS) entry which is preliminary data.</text>
</comment>
<feature type="chain" id="PRO_5046263849" evidence="1">
    <location>
        <begin position="20"/>
        <end position="206"/>
    </location>
</feature>
<dbReference type="Gene3D" id="2.60.120.700">
    <property type="entry name" value="Peptidase G1"/>
    <property type="match status" value="1"/>
</dbReference>
<proteinExistence type="predicted"/>
<keyword evidence="1" id="KW-0732">Signal</keyword>
<protein>
    <submittedName>
        <fullName evidence="2">Uncharacterized protein</fullName>
    </submittedName>
</protein>
<keyword evidence="3" id="KW-1185">Reference proteome</keyword>
<reference evidence="2 3" key="1">
    <citation type="submission" date="2024-06" db="EMBL/GenBank/DDBJ databases">
        <title>Complete genome of Phlyctema vagabunda strain 19-DSS-EL-015.</title>
        <authorList>
            <person name="Fiorenzani C."/>
        </authorList>
    </citation>
    <scope>NUCLEOTIDE SEQUENCE [LARGE SCALE GENOMIC DNA]</scope>
    <source>
        <strain evidence="2 3">19-DSS-EL-015</strain>
    </source>
</reference>
<feature type="signal peptide" evidence="1">
    <location>
        <begin position="1"/>
        <end position="19"/>
    </location>
</feature>
<name>A0ABR4PAH9_9HELO</name>
<accession>A0ABR4PAH9</accession>
<dbReference type="EMBL" id="JBFCZG010000007">
    <property type="protein sequence ID" value="KAL3420284.1"/>
    <property type="molecule type" value="Genomic_DNA"/>
</dbReference>